<name>A0A5K1J2W2_9ACTN</name>
<dbReference type="AlphaFoldDB" id="A0A5K1J2W2"/>
<evidence type="ECO:0000313" key="2">
    <source>
        <dbReference type="Proteomes" id="UP000330807"/>
    </source>
</evidence>
<reference evidence="1 2" key="1">
    <citation type="submission" date="2019-10" db="EMBL/GenBank/DDBJ databases">
        <authorList>
            <person name="Wolf R A."/>
        </authorList>
    </citation>
    <scope>NUCLEOTIDE SEQUENCE [LARGE SCALE GENOMIC DNA]</scope>
    <source>
        <strain evidence="1">Collinsella_aerofaciens_AK_138A</strain>
    </source>
</reference>
<organism evidence="1 2">
    <name type="scientific">Collinsella aerofaciens</name>
    <dbReference type="NCBI Taxonomy" id="74426"/>
    <lineage>
        <taxon>Bacteria</taxon>
        <taxon>Bacillati</taxon>
        <taxon>Actinomycetota</taxon>
        <taxon>Coriobacteriia</taxon>
        <taxon>Coriobacteriales</taxon>
        <taxon>Coriobacteriaceae</taxon>
        <taxon>Collinsella</taxon>
    </lineage>
</organism>
<gene>
    <name evidence="1" type="ORF">LMKDKBCB_00080</name>
</gene>
<dbReference type="EMBL" id="CABWIH010000038">
    <property type="protein sequence ID" value="VWL96610.1"/>
    <property type="molecule type" value="Genomic_DNA"/>
</dbReference>
<accession>A0A5K1J2W2</accession>
<dbReference type="Proteomes" id="UP000330807">
    <property type="component" value="Unassembled WGS sequence"/>
</dbReference>
<proteinExistence type="predicted"/>
<evidence type="ECO:0000313" key="1">
    <source>
        <dbReference type="EMBL" id="VWL96610.1"/>
    </source>
</evidence>
<sequence>MAAANQPKGSVSTGSIKPVTRKAVRCQREVAWLVTQAAGKLVATTDDVNAPTPSFVLAAALSYTREQERAARNGGHAIDCEAVMGPDLASFCQAAGLPTAPNALSDAGYMFTLSGADLIRDLYAYCGDLDERTSNAAQVKPGYAIKLALRLFLLDDAAGKGTTSKDNASA</sequence>
<protein>
    <submittedName>
        <fullName evidence="1">Uncharacterized protein</fullName>
    </submittedName>
</protein>